<evidence type="ECO:0000313" key="2">
    <source>
        <dbReference type="Proteomes" id="UP001596203"/>
    </source>
</evidence>
<dbReference type="InterPro" id="IPR029058">
    <property type="entry name" value="AB_hydrolase_fold"/>
</dbReference>
<dbReference type="RefSeq" id="WP_377420572.1">
    <property type="nucleotide sequence ID" value="NZ_JBHSPR010000008.1"/>
</dbReference>
<gene>
    <name evidence="1" type="ORF">ACFP2T_11490</name>
</gene>
<dbReference type="Proteomes" id="UP001596203">
    <property type="component" value="Unassembled WGS sequence"/>
</dbReference>
<reference evidence="2" key="1">
    <citation type="journal article" date="2019" name="Int. J. Syst. Evol. Microbiol.">
        <title>The Global Catalogue of Microorganisms (GCM) 10K type strain sequencing project: providing services to taxonomists for standard genome sequencing and annotation.</title>
        <authorList>
            <consortium name="The Broad Institute Genomics Platform"/>
            <consortium name="The Broad Institute Genome Sequencing Center for Infectious Disease"/>
            <person name="Wu L."/>
            <person name="Ma J."/>
        </authorList>
    </citation>
    <scope>NUCLEOTIDE SEQUENCE [LARGE SCALE GENOMIC DNA]</scope>
    <source>
        <strain evidence="2">ZS-35-S2</strain>
    </source>
</reference>
<accession>A0ABW1K6M9</accession>
<name>A0ABW1K6M9_9ACTN</name>
<comment type="caution">
    <text evidence="1">The sequence shown here is derived from an EMBL/GenBank/DDBJ whole genome shotgun (WGS) entry which is preliminary data.</text>
</comment>
<dbReference type="EMBL" id="JBHSPR010000008">
    <property type="protein sequence ID" value="MFC6016827.1"/>
    <property type="molecule type" value="Genomic_DNA"/>
</dbReference>
<sequence>MTTALFVHGTGVRKPHFDGLFDRVRAGLATAAPRLRVAPCYWGEPFGSRLHADGRTIPSGTGYRDLPDDRPIDLTDDDETAVWALLDHDPLFELRLLALRSPADLADLPPNALPPGDRLAETLRTTVHDDELVTLLTAAGIAVDFRTAIETVVDSAPYDEATAGSDDPELRRAVVRAVVAQAQSQADARLGGPLPLAGELRDRIVARGSALLGTERALGAALARTGARLALALGATRPVERRRAAITEAASPAAGDVLLYLARGAQIRNAIRRAVDGLDGPVVLVAHSLGGIACVDLLATEAMPEVTLLVTVGSQAPLLYELDALPSLSYGQPLPANFPAWLNVYDRRDMLAFLAQPVFSAAVDHELDNRVPFPRSHSAYFGNPAFYARVGRELM</sequence>
<protein>
    <recommendedName>
        <fullName evidence="3">Alpha/beta hydrolase</fullName>
    </recommendedName>
</protein>
<organism evidence="1 2">
    <name type="scientific">Plantactinospora solaniradicis</name>
    <dbReference type="NCBI Taxonomy" id="1723736"/>
    <lineage>
        <taxon>Bacteria</taxon>
        <taxon>Bacillati</taxon>
        <taxon>Actinomycetota</taxon>
        <taxon>Actinomycetes</taxon>
        <taxon>Micromonosporales</taxon>
        <taxon>Micromonosporaceae</taxon>
        <taxon>Plantactinospora</taxon>
    </lineage>
</organism>
<dbReference type="Gene3D" id="3.40.50.1820">
    <property type="entry name" value="alpha/beta hydrolase"/>
    <property type="match status" value="1"/>
</dbReference>
<proteinExistence type="predicted"/>
<evidence type="ECO:0008006" key="3">
    <source>
        <dbReference type="Google" id="ProtNLM"/>
    </source>
</evidence>
<evidence type="ECO:0000313" key="1">
    <source>
        <dbReference type="EMBL" id="MFC6016827.1"/>
    </source>
</evidence>
<dbReference type="SUPFAM" id="SSF53474">
    <property type="entry name" value="alpha/beta-Hydrolases"/>
    <property type="match status" value="1"/>
</dbReference>
<keyword evidence="2" id="KW-1185">Reference proteome</keyword>